<dbReference type="AlphaFoldDB" id="A0A0D0D619"/>
<proteinExistence type="predicted"/>
<evidence type="ECO:0000313" key="3">
    <source>
        <dbReference type="Proteomes" id="UP000054538"/>
    </source>
</evidence>
<keyword evidence="1" id="KW-0812">Transmembrane</keyword>
<feature type="transmembrane region" description="Helical" evidence="1">
    <location>
        <begin position="54"/>
        <end position="75"/>
    </location>
</feature>
<keyword evidence="1" id="KW-0472">Membrane</keyword>
<evidence type="ECO:0000313" key="2">
    <source>
        <dbReference type="EMBL" id="KIK92207.1"/>
    </source>
</evidence>
<keyword evidence="1" id="KW-1133">Transmembrane helix</keyword>
<keyword evidence="3" id="KW-1185">Reference proteome</keyword>
<dbReference type="Proteomes" id="UP000054538">
    <property type="component" value="Unassembled WGS sequence"/>
</dbReference>
<protein>
    <submittedName>
        <fullName evidence="2">Uncharacterized protein</fullName>
    </submittedName>
</protein>
<dbReference type="InParanoid" id="A0A0D0D619"/>
<gene>
    <name evidence="2" type="ORF">PAXRUDRAFT_793983</name>
</gene>
<accession>A0A0D0D619</accession>
<evidence type="ECO:0000256" key="1">
    <source>
        <dbReference type="SAM" id="Phobius"/>
    </source>
</evidence>
<organism evidence="2 3">
    <name type="scientific">Paxillus rubicundulus Ve08.2h10</name>
    <dbReference type="NCBI Taxonomy" id="930991"/>
    <lineage>
        <taxon>Eukaryota</taxon>
        <taxon>Fungi</taxon>
        <taxon>Dikarya</taxon>
        <taxon>Basidiomycota</taxon>
        <taxon>Agaricomycotina</taxon>
        <taxon>Agaricomycetes</taxon>
        <taxon>Agaricomycetidae</taxon>
        <taxon>Boletales</taxon>
        <taxon>Paxilineae</taxon>
        <taxon>Paxillaceae</taxon>
        <taxon>Paxillus</taxon>
    </lineage>
</organism>
<sequence length="116" mass="12742">MFDVGGRLGVVRDSGGGVSTWVPGMLSWLLVGLMWLILSAFWPMVHLLGPLTAVTLSLLPSDFPFSPISLILFLLTNPRPSCLHSGSQHFLLLSMLSIHHHNVMCCWLVCMCICGH</sequence>
<feature type="transmembrane region" description="Helical" evidence="1">
    <location>
        <begin position="20"/>
        <end position="42"/>
    </location>
</feature>
<reference evidence="3" key="2">
    <citation type="submission" date="2015-01" db="EMBL/GenBank/DDBJ databases">
        <title>Evolutionary Origins and Diversification of the Mycorrhizal Mutualists.</title>
        <authorList>
            <consortium name="DOE Joint Genome Institute"/>
            <consortium name="Mycorrhizal Genomics Consortium"/>
            <person name="Kohler A."/>
            <person name="Kuo A."/>
            <person name="Nagy L.G."/>
            <person name="Floudas D."/>
            <person name="Copeland A."/>
            <person name="Barry K.W."/>
            <person name="Cichocki N."/>
            <person name="Veneault-Fourrey C."/>
            <person name="LaButti K."/>
            <person name="Lindquist E.A."/>
            <person name="Lipzen A."/>
            <person name="Lundell T."/>
            <person name="Morin E."/>
            <person name="Murat C."/>
            <person name="Riley R."/>
            <person name="Ohm R."/>
            <person name="Sun H."/>
            <person name="Tunlid A."/>
            <person name="Henrissat B."/>
            <person name="Grigoriev I.V."/>
            <person name="Hibbett D.S."/>
            <person name="Martin F."/>
        </authorList>
    </citation>
    <scope>NUCLEOTIDE SEQUENCE [LARGE SCALE GENOMIC DNA]</scope>
    <source>
        <strain evidence="3">Ve08.2h10</strain>
    </source>
</reference>
<dbReference type="HOGENOM" id="CLU_2097614_0_0_1"/>
<dbReference type="EMBL" id="KN825303">
    <property type="protein sequence ID" value="KIK92207.1"/>
    <property type="molecule type" value="Genomic_DNA"/>
</dbReference>
<feature type="transmembrane region" description="Helical" evidence="1">
    <location>
        <begin position="90"/>
        <end position="114"/>
    </location>
</feature>
<name>A0A0D0D619_9AGAM</name>
<reference evidence="2 3" key="1">
    <citation type="submission" date="2014-04" db="EMBL/GenBank/DDBJ databases">
        <authorList>
            <consortium name="DOE Joint Genome Institute"/>
            <person name="Kuo A."/>
            <person name="Kohler A."/>
            <person name="Jargeat P."/>
            <person name="Nagy L.G."/>
            <person name="Floudas D."/>
            <person name="Copeland A."/>
            <person name="Barry K.W."/>
            <person name="Cichocki N."/>
            <person name="Veneault-Fourrey C."/>
            <person name="LaButti K."/>
            <person name="Lindquist E.A."/>
            <person name="Lipzen A."/>
            <person name="Lundell T."/>
            <person name="Morin E."/>
            <person name="Murat C."/>
            <person name="Sun H."/>
            <person name="Tunlid A."/>
            <person name="Henrissat B."/>
            <person name="Grigoriev I.V."/>
            <person name="Hibbett D.S."/>
            <person name="Martin F."/>
            <person name="Nordberg H.P."/>
            <person name="Cantor M.N."/>
            <person name="Hua S.X."/>
        </authorList>
    </citation>
    <scope>NUCLEOTIDE SEQUENCE [LARGE SCALE GENOMIC DNA]</scope>
    <source>
        <strain evidence="2 3">Ve08.2h10</strain>
    </source>
</reference>